<evidence type="ECO:0000313" key="3">
    <source>
        <dbReference type="Proteomes" id="UP000784294"/>
    </source>
</evidence>
<evidence type="ECO:0000256" key="1">
    <source>
        <dbReference type="SAM" id="MobiDB-lite"/>
    </source>
</evidence>
<feature type="compositionally biased region" description="Low complexity" evidence="1">
    <location>
        <begin position="368"/>
        <end position="377"/>
    </location>
</feature>
<feature type="region of interest" description="Disordered" evidence="1">
    <location>
        <begin position="29"/>
        <end position="60"/>
    </location>
</feature>
<gene>
    <name evidence="2" type="ORF">PXEA_LOCUS19055</name>
</gene>
<sequence length="391" mass="40940">MSRPLSPILLSSDMQPGYLSVTGGHLIGKELSTGSPSPRFSRRSQTSRPCRPADQTNMQSAQCDLQTGSSDDEEAEVVSFLSPTHRTSGLSGQPTQFASSTGKLSGQFLGARGVEMLLSTPPAKPVRQTVTKDKSGIRRSPHSEASVTTTTTVTTDLGQLTASASDNRPTDGMAKTTSASKPPGLELVTGVPVQRAPGQPGSMTHSSDSATSSAVNSSVDGVASSDSTTFDTTTIASQAGHIGVGNNRKWQNSTATGTTPSTSGSPSLASVVNITTVTSSPQVQMCFEEGGRGVSGAGRSRGDKARHDYYYQHHIQPYQEQQPMGECINSQPATGSHMHTDLQTDQTSNTSNVDMMEATLATMEHQSRTPSPSSSSRFGSKTCSKIGGHLI</sequence>
<name>A0A448X188_9PLAT</name>
<proteinExistence type="predicted"/>
<dbReference type="AlphaFoldDB" id="A0A448X188"/>
<feature type="region of interest" description="Disordered" evidence="1">
    <location>
        <begin position="363"/>
        <end position="391"/>
    </location>
</feature>
<feature type="compositionally biased region" description="Polar residues" evidence="1">
    <location>
        <begin position="32"/>
        <end position="60"/>
    </location>
</feature>
<keyword evidence="3" id="KW-1185">Reference proteome</keyword>
<dbReference type="EMBL" id="CAAALY010075130">
    <property type="protein sequence ID" value="VEL25615.1"/>
    <property type="molecule type" value="Genomic_DNA"/>
</dbReference>
<dbReference type="Proteomes" id="UP000784294">
    <property type="component" value="Unassembled WGS sequence"/>
</dbReference>
<organism evidence="2 3">
    <name type="scientific">Protopolystoma xenopodis</name>
    <dbReference type="NCBI Taxonomy" id="117903"/>
    <lineage>
        <taxon>Eukaryota</taxon>
        <taxon>Metazoa</taxon>
        <taxon>Spiralia</taxon>
        <taxon>Lophotrochozoa</taxon>
        <taxon>Platyhelminthes</taxon>
        <taxon>Monogenea</taxon>
        <taxon>Polyopisthocotylea</taxon>
        <taxon>Polystomatidea</taxon>
        <taxon>Polystomatidae</taxon>
        <taxon>Protopolystoma</taxon>
    </lineage>
</organism>
<feature type="compositionally biased region" description="Low complexity" evidence="1">
    <location>
        <begin position="202"/>
        <end position="228"/>
    </location>
</feature>
<protein>
    <submittedName>
        <fullName evidence="2">Uncharacterized protein</fullName>
    </submittedName>
</protein>
<evidence type="ECO:0000313" key="2">
    <source>
        <dbReference type="EMBL" id="VEL25615.1"/>
    </source>
</evidence>
<reference evidence="2" key="1">
    <citation type="submission" date="2018-11" db="EMBL/GenBank/DDBJ databases">
        <authorList>
            <consortium name="Pathogen Informatics"/>
        </authorList>
    </citation>
    <scope>NUCLEOTIDE SEQUENCE</scope>
</reference>
<accession>A0A448X188</accession>
<feature type="compositionally biased region" description="Low complexity" evidence="1">
    <location>
        <begin position="253"/>
        <end position="267"/>
    </location>
</feature>
<feature type="compositionally biased region" description="Polar residues" evidence="1">
    <location>
        <begin position="156"/>
        <end position="167"/>
    </location>
</feature>
<feature type="region of interest" description="Disordered" evidence="1">
    <location>
        <begin position="125"/>
        <end position="228"/>
    </location>
</feature>
<feature type="region of interest" description="Disordered" evidence="1">
    <location>
        <begin position="241"/>
        <end position="267"/>
    </location>
</feature>
<comment type="caution">
    <text evidence="2">The sequence shown here is derived from an EMBL/GenBank/DDBJ whole genome shotgun (WGS) entry which is preliminary data.</text>
</comment>